<gene>
    <name evidence="2" type="ORF">HCN56_07405</name>
</gene>
<evidence type="ECO:0000256" key="1">
    <source>
        <dbReference type="SAM" id="Phobius"/>
    </source>
</evidence>
<sequence>MGRFTQPDPSGQEKNPYLYAEGDPVNRIYPTGLLSFDDASDLASTAFSLAGGCASGVQAAAHSGVMTMASAFGPTASVGVGVFSWALGAGVSYAGGELVYWRRQLTAMLPVHLGALRSLPRLYPSLKGSMKGWSMSPAARLTGISIFAGLIGCCFLVYGIVFDATNWVIPVVIGVAAMIGAAMTVFGVWSNRA</sequence>
<keyword evidence="1" id="KW-1133">Transmembrane helix</keyword>
<reference evidence="2 3" key="1">
    <citation type="submission" date="2020-03" db="EMBL/GenBank/DDBJ databases">
        <title>Draft genome of Streptomyces sp. ventii, isolated from the Axial Seamount in the Pacific Ocean, and resequencing of the two type strains Streptomyces lonarensis strain NCL 716 and Streptomyces bohaiensis strain 11A07.</title>
        <authorList>
            <person name="Loughran R.M."/>
            <person name="Pfannmuller K.M."/>
            <person name="Wasson B.J."/>
            <person name="Deadmond M.C."/>
            <person name="Paddock B.E."/>
            <person name="Koyack M.J."/>
            <person name="Gallegos D.A."/>
            <person name="Mitchell E.A."/>
            <person name="Ushijima B."/>
            <person name="Saw J.H."/>
            <person name="Mcphail K.L."/>
            <person name="Videau P."/>
        </authorList>
    </citation>
    <scope>NUCLEOTIDE SEQUENCE [LARGE SCALE GENOMIC DNA]</scope>
    <source>
        <strain evidence="2 3">NCL716</strain>
    </source>
</reference>
<evidence type="ECO:0008006" key="4">
    <source>
        <dbReference type="Google" id="ProtNLM"/>
    </source>
</evidence>
<evidence type="ECO:0000313" key="3">
    <source>
        <dbReference type="Proteomes" id="UP000578686"/>
    </source>
</evidence>
<organism evidence="2 3">
    <name type="scientific">Streptomyces lonarensis</name>
    <dbReference type="NCBI Taxonomy" id="700599"/>
    <lineage>
        <taxon>Bacteria</taxon>
        <taxon>Bacillati</taxon>
        <taxon>Actinomycetota</taxon>
        <taxon>Actinomycetes</taxon>
        <taxon>Kitasatosporales</taxon>
        <taxon>Streptomycetaceae</taxon>
        <taxon>Streptomyces</taxon>
    </lineage>
</organism>
<keyword evidence="1" id="KW-0472">Membrane</keyword>
<accession>A0A7X6CZR1</accession>
<dbReference type="EMBL" id="JAAVJD010000036">
    <property type="protein sequence ID" value="NJQ05408.1"/>
    <property type="molecule type" value="Genomic_DNA"/>
</dbReference>
<name>A0A7X6CZR1_9ACTN</name>
<dbReference type="Gene3D" id="2.180.10.10">
    <property type="entry name" value="RHS repeat-associated core"/>
    <property type="match status" value="1"/>
</dbReference>
<proteinExistence type="predicted"/>
<feature type="transmembrane region" description="Helical" evidence="1">
    <location>
        <begin position="138"/>
        <end position="161"/>
    </location>
</feature>
<protein>
    <recommendedName>
        <fullName evidence="4">RHS repeat-associated core domain-containing protein</fullName>
    </recommendedName>
</protein>
<dbReference type="Proteomes" id="UP000578686">
    <property type="component" value="Unassembled WGS sequence"/>
</dbReference>
<feature type="transmembrane region" description="Helical" evidence="1">
    <location>
        <begin position="167"/>
        <end position="189"/>
    </location>
</feature>
<comment type="caution">
    <text evidence="2">The sequence shown here is derived from an EMBL/GenBank/DDBJ whole genome shotgun (WGS) entry which is preliminary data.</text>
</comment>
<keyword evidence="1" id="KW-0812">Transmembrane</keyword>
<keyword evidence="3" id="KW-1185">Reference proteome</keyword>
<dbReference type="AlphaFoldDB" id="A0A7X6CZR1"/>
<dbReference type="RefSeq" id="WP_167968719.1">
    <property type="nucleotide sequence ID" value="NZ_BHZG01000379.1"/>
</dbReference>
<evidence type="ECO:0000313" key="2">
    <source>
        <dbReference type="EMBL" id="NJQ05408.1"/>
    </source>
</evidence>